<keyword evidence="3" id="KW-1185">Reference proteome</keyword>
<gene>
    <name evidence="2" type="ORF">Q9L58_009852</name>
</gene>
<feature type="region of interest" description="Disordered" evidence="1">
    <location>
        <begin position="1"/>
        <end position="25"/>
    </location>
</feature>
<dbReference type="EMBL" id="JBBBZM010000270">
    <property type="protein sequence ID" value="KAL0631287.1"/>
    <property type="molecule type" value="Genomic_DNA"/>
</dbReference>
<organism evidence="2 3">
    <name type="scientific">Discina gigas</name>
    <dbReference type="NCBI Taxonomy" id="1032678"/>
    <lineage>
        <taxon>Eukaryota</taxon>
        <taxon>Fungi</taxon>
        <taxon>Dikarya</taxon>
        <taxon>Ascomycota</taxon>
        <taxon>Pezizomycotina</taxon>
        <taxon>Pezizomycetes</taxon>
        <taxon>Pezizales</taxon>
        <taxon>Discinaceae</taxon>
        <taxon>Discina</taxon>
    </lineage>
</organism>
<reference evidence="2 3" key="1">
    <citation type="submission" date="2024-02" db="EMBL/GenBank/DDBJ databases">
        <title>Discinaceae phylogenomics.</title>
        <authorList>
            <person name="Dirks A.C."/>
            <person name="James T.Y."/>
        </authorList>
    </citation>
    <scope>NUCLEOTIDE SEQUENCE [LARGE SCALE GENOMIC DNA]</scope>
    <source>
        <strain evidence="2 3">ACD0624</strain>
    </source>
</reference>
<dbReference type="InterPro" id="IPR027796">
    <property type="entry name" value="OTT_1508_deam-like"/>
</dbReference>
<name>A0ABR3G6F2_9PEZI</name>
<evidence type="ECO:0000256" key="1">
    <source>
        <dbReference type="SAM" id="MobiDB-lite"/>
    </source>
</evidence>
<accession>A0ABR3G6F2</accession>
<dbReference type="Pfam" id="PF14441">
    <property type="entry name" value="OTT_1508_deam"/>
    <property type="match status" value="1"/>
</dbReference>
<protein>
    <submittedName>
        <fullName evidence="2">Uncharacterized protein</fullName>
    </submittedName>
</protein>
<comment type="caution">
    <text evidence="2">The sequence shown here is derived from an EMBL/GenBank/DDBJ whole genome shotgun (WGS) entry which is preliminary data.</text>
</comment>
<evidence type="ECO:0000313" key="3">
    <source>
        <dbReference type="Proteomes" id="UP001447188"/>
    </source>
</evidence>
<feature type="compositionally biased region" description="Basic and acidic residues" evidence="1">
    <location>
        <begin position="549"/>
        <end position="565"/>
    </location>
</feature>
<feature type="compositionally biased region" description="Pro residues" evidence="1">
    <location>
        <begin position="329"/>
        <end position="339"/>
    </location>
</feature>
<feature type="region of interest" description="Disordered" evidence="1">
    <location>
        <begin position="313"/>
        <end position="339"/>
    </location>
</feature>
<sequence>MDDPQSPPASDYHDSDDEPSEVTPSTLTVPLLVALTTASGGNFPRDDARRDFPTALWEPGEGISIDLTTNDRFRRVLDALASLCVSRPRKQVFAIGVQITKTALTLTITDNQPVKDVTIKYLEGVWKILKGLSDLYAGQRISKSKYHSSGVPWSKYVGLSPNMPRSVAAAEITLELGKTVYDFTSAKNLKRWAKRWDPPEGNGLLHFSRKFRAQKGSGSALSGKDAQFEMMFTKLNIAISHLRCGKQADWSQLLGYMNDATDVADQLLADKYWCEILAMDITCEFPPPIPIYLSEIVANLLVAESSVVPEPAPVIDGRPEQSTQSPVPDAIPKPKPPPYPLRRQIEKLTSHHRYFRALIAFAHSPRLRLAFTLTESVKTVSLLTVTPTGVITVPTSATSWAKVLHDLCAEHQFQVLEERAKHIIDYLELHHHHASVPHQVHSECALVAHYDLERSSSVGYAPPFAYIGVSKLSCKPCHLWLSAYNARPGAPRFYTRGSHGKWYFPWSPPIIAGWNPGLEPRMESACLAYLGVRGVLRSVSDSTVASGETRWEDDATERKEREERNRVAEQMMKVGI</sequence>
<proteinExistence type="predicted"/>
<evidence type="ECO:0000313" key="2">
    <source>
        <dbReference type="EMBL" id="KAL0631287.1"/>
    </source>
</evidence>
<dbReference type="Proteomes" id="UP001447188">
    <property type="component" value="Unassembled WGS sequence"/>
</dbReference>
<feature type="region of interest" description="Disordered" evidence="1">
    <location>
        <begin position="546"/>
        <end position="565"/>
    </location>
</feature>